<dbReference type="InterPro" id="IPR027417">
    <property type="entry name" value="P-loop_NTPase"/>
</dbReference>
<keyword evidence="3" id="KW-1185">Reference proteome</keyword>
<sequence>MTLLCSEASPSEDPNGVTGEVWRHCNLRMSYMKQEPDHLKALGPFFSTSPFVYITDRFKNGYDGDLQKRLMEPEDEEEAGRRALLAKEHGKYGNQVAELVSRTKMGSTLAYEVRWEGLDDPKQNTVESITKLKAMGLDKVVIACDERIAAKAAGLDQRPLTRREVVRHVEAFGIDEDRDVLQPADQRLLRGPEGAAVAGLYVLDEAAPNRGRRADQLSRRGDRRGARQGAHDVPRRYFDDRAQD</sequence>
<organism evidence="2 3">
    <name type="scientific">Prorocentrum cordatum</name>
    <dbReference type="NCBI Taxonomy" id="2364126"/>
    <lineage>
        <taxon>Eukaryota</taxon>
        <taxon>Sar</taxon>
        <taxon>Alveolata</taxon>
        <taxon>Dinophyceae</taxon>
        <taxon>Prorocentrales</taxon>
        <taxon>Prorocentraceae</taxon>
        <taxon>Prorocentrum</taxon>
    </lineage>
</organism>
<evidence type="ECO:0000313" key="2">
    <source>
        <dbReference type="EMBL" id="CAK0841186.1"/>
    </source>
</evidence>
<reference evidence="2" key="1">
    <citation type="submission" date="2023-10" db="EMBL/GenBank/DDBJ databases">
        <authorList>
            <person name="Chen Y."/>
            <person name="Shah S."/>
            <person name="Dougan E. K."/>
            <person name="Thang M."/>
            <person name="Chan C."/>
        </authorList>
    </citation>
    <scope>NUCLEOTIDE SEQUENCE [LARGE SCALE GENOMIC DNA]</scope>
</reference>
<name>A0ABN9T8J5_9DINO</name>
<evidence type="ECO:0008006" key="4">
    <source>
        <dbReference type="Google" id="ProtNLM"/>
    </source>
</evidence>
<evidence type="ECO:0000313" key="3">
    <source>
        <dbReference type="Proteomes" id="UP001189429"/>
    </source>
</evidence>
<dbReference type="Proteomes" id="UP001189429">
    <property type="component" value="Unassembled WGS sequence"/>
</dbReference>
<evidence type="ECO:0000256" key="1">
    <source>
        <dbReference type="SAM" id="MobiDB-lite"/>
    </source>
</evidence>
<comment type="caution">
    <text evidence="2">The sequence shown here is derived from an EMBL/GenBank/DDBJ whole genome shotgun (WGS) entry which is preliminary data.</text>
</comment>
<feature type="region of interest" description="Disordered" evidence="1">
    <location>
        <begin position="210"/>
        <end position="244"/>
    </location>
</feature>
<dbReference type="EMBL" id="CAUYUJ010014436">
    <property type="protein sequence ID" value="CAK0841186.1"/>
    <property type="molecule type" value="Genomic_DNA"/>
</dbReference>
<gene>
    <name evidence="2" type="ORF">PCOR1329_LOCUS36459</name>
</gene>
<dbReference type="InterPro" id="IPR047038">
    <property type="entry name" value="eEF3_chromodomain-like_sf"/>
</dbReference>
<dbReference type="Gene3D" id="3.40.50.300">
    <property type="entry name" value="P-loop containing nucleotide triphosphate hydrolases"/>
    <property type="match status" value="1"/>
</dbReference>
<accession>A0ABN9T8J5</accession>
<protein>
    <recommendedName>
        <fullName evidence="4">Chromo domain-containing protein</fullName>
    </recommendedName>
</protein>
<feature type="compositionally biased region" description="Basic and acidic residues" evidence="1">
    <location>
        <begin position="212"/>
        <end position="244"/>
    </location>
</feature>
<dbReference type="Gene3D" id="2.40.50.990">
    <property type="match status" value="1"/>
</dbReference>
<proteinExistence type="predicted"/>